<protein>
    <submittedName>
        <fullName evidence="2">Glycosyltransferase</fullName>
    </submittedName>
</protein>
<dbReference type="InterPro" id="IPR001173">
    <property type="entry name" value="Glyco_trans_2-like"/>
</dbReference>
<name>A0ABS7XYW8_9FLAO</name>
<comment type="caution">
    <text evidence="2">The sequence shown here is derived from an EMBL/GenBank/DDBJ whole genome shotgun (WGS) entry which is preliminary data.</text>
</comment>
<dbReference type="Pfam" id="PF00535">
    <property type="entry name" value="Glycos_transf_2"/>
    <property type="match status" value="1"/>
</dbReference>
<dbReference type="SUPFAM" id="SSF53448">
    <property type="entry name" value="Nucleotide-diphospho-sugar transferases"/>
    <property type="match status" value="1"/>
</dbReference>
<proteinExistence type="predicted"/>
<dbReference type="InterPro" id="IPR029044">
    <property type="entry name" value="Nucleotide-diphossugar_trans"/>
</dbReference>
<dbReference type="CDD" id="cd00761">
    <property type="entry name" value="Glyco_tranf_GTA_type"/>
    <property type="match status" value="1"/>
</dbReference>
<evidence type="ECO:0000313" key="2">
    <source>
        <dbReference type="EMBL" id="MCA0151622.1"/>
    </source>
</evidence>
<evidence type="ECO:0000313" key="3">
    <source>
        <dbReference type="Proteomes" id="UP001198402"/>
    </source>
</evidence>
<keyword evidence="3" id="KW-1185">Reference proteome</keyword>
<dbReference type="Proteomes" id="UP001198402">
    <property type="component" value="Unassembled WGS sequence"/>
</dbReference>
<feature type="domain" description="Glycosyltransferase 2-like" evidence="1">
    <location>
        <begin position="5"/>
        <end position="170"/>
    </location>
</feature>
<dbReference type="RefSeq" id="WP_224476598.1">
    <property type="nucleotide sequence ID" value="NZ_JAIUJS010000001.1"/>
</dbReference>
<dbReference type="Gene3D" id="3.90.550.10">
    <property type="entry name" value="Spore Coat Polysaccharide Biosynthesis Protein SpsA, Chain A"/>
    <property type="match status" value="1"/>
</dbReference>
<organism evidence="2 3">
    <name type="scientific">Winogradskyella vincentii</name>
    <dbReference type="NCBI Taxonomy" id="2877122"/>
    <lineage>
        <taxon>Bacteria</taxon>
        <taxon>Pseudomonadati</taxon>
        <taxon>Bacteroidota</taxon>
        <taxon>Flavobacteriia</taxon>
        <taxon>Flavobacteriales</taxon>
        <taxon>Flavobacteriaceae</taxon>
        <taxon>Winogradskyella</taxon>
    </lineage>
</organism>
<sequence>MPFFSVIIPLYNKEDYIAECLESALNQSFNDYEIVIVNDGSTDNSVQIVERINSEKIRLFHQENQGASKARNKAASLSKGQYLAFLDADDIWKPNHLESLNESITTFPNSGIYANNYFIKHSNTYTAPAELNIKVNNNAPFILEDFFEASLKETVVWTSACSIEKSKFESYGMFNPIYLSSQDLDMWIRIALKEPIVFHPKKTMIYNNSIENSLGKIEDNDARFILLESFKEYEQSNCSLKAYLDLKRYGLALRTKINGEDKIYKDTLKTIDFENLNTKQKILLGTPSFLLKLLNNIRPVIIKNSLYLRIFKS</sequence>
<accession>A0ABS7XYW8</accession>
<dbReference type="PANTHER" id="PTHR22916">
    <property type="entry name" value="GLYCOSYLTRANSFERASE"/>
    <property type="match status" value="1"/>
</dbReference>
<dbReference type="PANTHER" id="PTHR22916:SF3">
    <property type="entry name" value="UDP-GLCNAC:BETAGAL BETA-1,3-N-ACETYLGLUCOSAMINYLTRANSFERASE-LIKE PROTEIN 1"/>
    <property type="match status" value="1"/>
</dbReference>
<evidence type="ECO:0000259" key="1">
    <source>
        <dbReference type="Pfam" id="PF00535"/>
    </source>
</evidence>
<gene>
    <name evidence="2" type="ORF">LBV24_00235</name>
</gene>
<dbReference type="EMBL" id="JAIUJS010000001">
    <property type="protein sequence ID" value="MCA0151622.1"/>
    <property type="molecule type" value="Genomic_DNA"/>
</dbReference>
<reference evidence="3" key="1">
    <citation type="submission" date="2023-07" db="EMBL/GenBank/DDBJ databases">
        <authorList>
            <person name="Yue Y."/>
        </authorList>
    </citation>
    <scope>NUCLEOTIDE SEQUENCE [LARGE SCALE GENOMIC DNA]</scope>
    <source>
        <strain evidence="3">2Y89</strain>
    </source>
</reference>